<reference evidence="2 3" key="2">
    <citation type="journal article" date="2013" name="Plant Cell Physiol.">
        <title>Rice Annotation Project Database (RAP-DB): an integrative and interactive database for rice genomics.</title>
        <authorList>
            <person name="Sakai H."/>
            <person name="Lee S.S."/>
            <person name="Tanaka T."/>
            <person name="Numa H."/>
            <person name="Kim J."/>
            <person name="Kawahara Y."/>
            <person name="Wakimoto H."/>
            <person name="Yang C.C."/>
            <person name="Iwamoto M."/>
            <person name="Abe T."/>
            <person name="Yamada Y."/>
            <person name="Muto A."/>
            <person name="Inokuchi H."/>
            <person name="Ikemura T."/>
            <person name="Matsumoto T."/>
            <person name="Sasaki T."/>
            <person name="Itoh T."/>
        </authorList>
    </citation>
    <scope>NUCLEOTIDE SEQUENCE [LARGE SCALE GENOMIC DNA]</scope>
    <source>
        <strain evidence="3">cv. Nipponbare</strain>
    </source>
</reference>
<dbReference type="Gramene" id="Os03t0116366-00">
    <property type="protein sequence ID" value="Os03t0116366-00"/>
    <property type="gene ID" value="Os03g0116366"/>
</dbReference>
<protein>
    <submittedName>
        <fullName evidence="2">Os03g0116366 protein</fullName>
    </submittedName>
</protein>
<dbReference type="InParanoid" id="A0A0P0VSG6"/>
<proteinExistence type="predicted"/>
<evidence type="ECO:0000313" key="3">
    <source>
        <dbReference type="Proteomes" id="UP000059680"/>
    </source>
</evidence>
<dbReference type="AlphaFoldDB" id="A0A0P0VSG6"/>
<reference evidence="2 3" key="3">
    <citation type="journal article" date="2013" name="Rice">
        <title>Improvement of the Oryza sativa Nipponbare reference genome using next generation sequence and optical map data.</title>
        <authorList>
            <person name="Kawahara Y."/>
            <person name="de la Bastide M."/>
            <person name="Hamilton J.P."/>
            <person name="Kanamori H."/>
            <person name="McCombie W.R."/>
            <person name="Ouyang S."/>
            <person name="Schwartz D.C."/>
            <person name="Tanaka T."/>
            <person name="Wu J."/>
            <person name="Zhou S."/>
            <person name="Childs K.L."/>
            <person name="Davidson R.M."/>
            <person name="Lin H."/>
            <person name="Quesada-Ocampo L."/>
            <person name="Vaillancourt B."/>
            <person name="Sakai H."/>
            <person name="Lee S.S."/>
            <person name="Kim J."/>
            <person name="Numa H."/>
            <person name="Itoh T."/>
            <person name="Buell C.R."/>
            <person name="Matsumoto T."/>
        </authorList>
    </citation>
    <scope>NUCLEOTIDE SEQUENCE [LARGE SCALE GENOMIC DNA]</scope>
    <source>
        <strain evidence="3">cv. Nipponbare</strain>
    </source>
</reference>
<dbReference type="Proteomes" id="UP000059680">
    <property type="component" value="Chromosome 3"/>
</dbReference>
<keyword evidence="1" id="KW-0812">Transmembrane</keyword>
<gene>
    <name evidence="2" type="ordered locus">Os03g0116366</name>
    <name evidence="2" type="ORF">OSNPB_030116366</name>
</gene>
<keyword evidence="3" id="KW-1185">Reference proteome</keyword>
<keyword evidence="1" id="KW-0472">Membrane</keyword>
<dbReference type="PaxDb" id="39947-A0A0P0VSG6"/>
<sequence>MHLPLRGGVWRGQLLAYMVRTKTTMLATRNDGTIHGTHSLSPSCCGYSGDGTFPTSFLLAPFSTSACDVAIAALFLALSLSLLAFN</sequence>
<keyword evidence="1" id="KW-1133">Transmembrane helix</keyword>
<dbReference type="EMBL" id="AP014959">
    <property type="protein sequence ID" value="BAS81979.1"/>
    <property type="molecule type" value="Genomic_DNA"/>
</dbReference>
<name>A0A0P0VSG6_ORYSJ</name>
<evidence type="ECO:0000313" key="2">
    <source>
        <dbReference type="EMBL" id="BAS81979.1"/>
    </source>
</evidence>
<organism evidence="2 3">
    <name type="scientific">Oryza sativa subsp. japonica</name>
    <name type="common">Rice</name>
    <dbReference type="NCBI Taxonomy" id="39947"/>
    <lineage>
        <taxon>Eukaryota</taxon>
        <taxon>Viridiplantae</taxon>
        <taxon>Streptophyta</taxon>
        <taxon>Embryophyta</taxon>
        <taxon>Tracheophyta</taxon>
        <taxon>Spermatophyta</taxon>
        <taxon>Magnoliopsida</taxon>
        <taxon>Liliopsida</taxon>
        <taxon>Poales</taxon>
        <taxon>Poaceae</taxon>
        <taxon>BOP clade</taxon>
        <taxon>Oryzoideae</taxon>
        <taxon>Oryzeae</taxon>
        <taxon>Oryzinae</taxon>
        <taxon>Oryza</taxon>
        <taxon>Oryza sativa</taxon>
    </lineage>
</organism>
<feature type="transmembrane region" description="Helical" evidence="1">
    <location>
        <begin position="62"/>
        <end position="85"/>
    </location>
</feature>
<evidence type="ECO:0000256" key="1">
    <source>
        <dbReference type="SAM" id="Phobius"/>
    </source>
</evidence>
<accession>A0A0P0VSG6</accession>
<reference evidence="3" key="1">
    <citation type="journal article" date="2005" name="Nature">
        <title>The map-based sequence of the rice genome.</title>
        <authorList>
            <consortium name="International rice genome sequencing project (IRGSP)"/>
            <person name="Matsumoto T."/>
            <person name="Wu J."/>
            <person name="Kanamori H."/>
            <person name="Katayose Y."/>
            <person name="Fujisawa M."/>
            <person name="Namiki N."/>
            <person name="Mizuno H."/>
            <person name="Yamamoto K."/>
            <person name="Antonio B.A."/>
            <person name="Baba T."/>
            <person name="Sakata K."/>
            <person name="Nagamura Y."/>
            <person name="Aoki H."/>
            <person name="Arikawa K."/>
            <person name="Arita K."/>
            <person name="Bito T."/>
            <person name="Chiden Y."/>
            <person name="Fujitsuka N."/>
            <person name="Fukunaka R."/>
            <person name="Hamada M."/>
            <person name="Harada C."/>
            <person name="Hayashi A."/>
            <person name="Hijishita S."/>
            <person name="Honda M."/>
            <person name="Hosokawa S."/>
            <person name="Ichikawa Y."/>
            <person name="Idonuma A."/>
            <person name="Iijima M."/>
            <person name="Ikeda M."/>
            <person name="Ikeno M."/>
            <person name="Ito K."/>
            <person name="Ito S."/>
            <person name="Ito T."/>
            <person name="Ito Y."/>
            <person name="Ito Y."/>
            <person name="Iwabuchi A."/>
            <person name="Kamiya K."/>
            <person name="Karasawa W."/>
            <person name="Kurita K."/>
            <person name="Katagiri S."/>
            <person name="Kikuta A."/>
            <person name="Kobayashi H."/>
            <person name="Kobayashi N."/>
            <person name="Machita K."/>
            <person name="Maehara T."/>
            <person name="Masukawa M."/>
            <person name="Mizubayashi T."/>
            <person name="Mukai Y."/>
            <person name="Nagasaki H."/>
            <person name="Nagata Y."/>
            <person name="Naito S."/>
            <person name="Nakashima M."/>
            <person name="Nakama Y."/>
            <person name="Nakamichi Y."/>
            <person name="Nakamura M."/>
            <person name="Meguro A."/>
            <person name="Negishi M."/>
            <person name="Ohta I."/>
            <person name="Ohta T."/>
            <person name="Okamoto M."/>
            <person name="Ono N."/>
            <person name="Saji S."/>
            <person name="Sakaguchi M."/>
            <person name="Sakai K."/>
            <person name="Shibata M."/>
            <person name="Shimokawa T."/>
            <person name="Song J."/>
            <person name="Takazaki Y."/>
            <person name="Terasawa K."/>
            <person name="Tsugane M."/>
            <person name="Tsuji K."/>
            <person name="Ueda S."/>
            <person name="Waki K."/>
            <person name="Yamagata H."/>
            <person name="Yamamoto M."/>
            <person name="Yamamoto S."/>
            <person name="Yamane H."/>
            <person name="Yoshiki S."/>
            <person name="Yoshihara R."/>
            <person name="Yukawa K."/>
            <person name="Zhong H."/>
            <person name="Yano M."/>
            <person name="Yuan Q."/>
            <person name="Ouyang S."/>
            <person name="Liu J."/>
            <person name="Jones K.M."/>
            <person name="Gansberger K."/>
            <person name="Moffat K."/>
            <person name="Hill J."/>
            <person name="Bera J."/>
            <person name="Fadrosh D."/>
            <person name="Jin S."/>
            <person name="Johri S."/>
            <person name="Kim M."/>
            <person name="Overton L."/>
            <person name="Reardon M."/>
            <person name="Tsitrin T."/>
            <person name="Vuong H."/>
            <person name="Weaver B."/>
            <person name="Ciecko A."/>
            <person name="Tallon L."/>
            <person name="Jackson J."/>
            <person name="Pai G."/>
            <person name="Aken S.V."/>
            <person name="Utterback T."/>
            <person name="Reidmuller S."/>
            <person name="Feldblyum T."/>
            <person name="Hsiao J."/>
            <person name="Zismann V."/>
            <person name="Iobst S."/>
            <person name="de Vazeille A.R."/>
            <person name="Buell C.R."/>
            <person name="Ying K."/>
            <person name="Li Y."/>
            <person name="Lu T."/>
            <person name="Huang Y."/>
            <person name="Zhao Q."/>
            <person name="Feng Q."/>
            <person name="Zhang L."/>
            <person name="Zhu J."/>
            <person name="Weng Q."/>
            <person name="Mu J."/>
            <person name="Lu Y."/>
            <person name="Fan D."/>
            <person name="Liu Y."/>
            <person name="Guan J."/>
            <person name="Zhang Y."/>
            <person name="Yu S."/>
            <person name="Liu X."/>
            <person name="Zhang Y."/>
            <person name="Hong G."/>
            <person name="Han B."/>
            <person name="Choisne N."/>
            <person name="Demange N."/>
            <person name="Orjeda G."/>
            <person name="Samain S."/>
            <person name="Cattolico L."/>
            <person name="Pelletier E."/>
            <person name="Couloux A."/>
            <person name="Segurens B."/>
            <person name="Wincker P."/>
            <person name="D'Hont A."/>
            <person name="Scarpelli C."/>
            <person name="Weissenbach J."/>
            <person name="Salanoubat M."/>
            <person name="Quetier F."/>
            <person name="Yu Y."/>
            <person name="Kim H.R."/>
            <person name="Rambo T."/>
            <person name="Currie J."/>
            <person name="Collura K."/>
            <person name="Luo M."/>
            <person name="Yang T."/>
            <person name="Ammiraju J.S.S."/>
            <person name="Engler F."/>
            <person name="Soderlund C."/>
            <person name="Wing R.A."/>
            <person name="Palmer L.E."/>
            <person name="de la Bastide M."/>
            <person name="Spiegel L."/>
            <person name="Nascimento L."/>
            <person name="Zutavern T."/>
            <person name="O'Shaughnessy A."/>
            <person name="Dike S."/>
            <person name="Dedhia N."/>
            <person name="Preston R."/>
            <person name="Balija V."/>
            <person name="McCombie W.R."/>
            <person name="Chow T."/>
            <person name="Chen H."/>
            <person name="Chung M."/>
            <person name="Chen C."/>
            <person name="Shaw J."/>
            <person name="Wu H."/>
            <person name="Hsiao K."/>
            <person name="Chao Y."/>
            <person name="Chu M."/>
            <person name="Cheng C."/>
            <person name="Hour A."/>
            <person name="Lee P."/>
            <person name="Lin S."/>
            <person name="Lin Y."/>
            <person name="Liou J."/>
            <person name="Liu S."/>
            <person name="Hsing Y."/>
            <person name="Raghuvanshi S."/>
            <person name="Mohanty A."/>
            <person name="Bharti A.K."/>
            <person name="Gaur A."/>
            <person name="Gupta V."/>
            <person name="Kumar D."/>
            <person name="Ravi V."/>
            <person name="Vij S."/>
            <person name="Kapur A."/>
            <person name="Khurana P."/>
            <person name="Khurana P."/>
            <person name="Khurana J.P."/>
            <person name="Tyagi A.K."/>
            <person name="Gaikwad K."/>
            <person name="Singh A."/>
            <person name="Dalal V."/>
            <person name="Srivastava S."/>
            <person name="Dixit A."/>
            <person name="Pal A.K."/>
            <person name="Ghazi I.A."/>
            <person name="Yadav M."/>
            <person name="Pandit A."/>
            <person name="Bhargava A."/>
            <person name="Sureshbabu K."/>
            <person name="Batra K."/>
            <person name="Sharma T.R."/>
            <person name="Mohapatra T."/>
            <person name="Singh N.K."/>
            <person name="Messing J."/>
            <person name="Nelson A.B."/>
            <person name="Fuks G."/>
            <person name="Kavchok S."/>
            <person name="Keizer G."/>
            <person name="Linton E."/>
            <person name="Llaca V."/>
            <person name="Song R."/>
            <person name="Tanyolac B."/>
            <person name="Young S."/>
            <person name="Ho-Il K."/>
            <person name="Hahn J.H."/>
            <person name="Sangsakoo G."/>
            <person name="Vanavichit A."/>
            <person name="de Mattos Luiz.A.T."/>
            <person name="Zimmer P.D."/>
            <person name="Malone G."/>
            <person name="Dellagostin O."/>
            <person name="de Oliveira A.C."/>
            <person name="Bevan M."/>
            <person name="Bancroft I."/>
            <person name="Minx P."/>
            <person name="Cordum H."/>
            <person name="Wilson R."/>
            <person name="Cheng Z."/>
            <person name="Jin W."/>
            <person name="Jiang J."/>
            <person name="Leong S.A."/>
            <person name="Iwama H."/>
            <person name="Gojobori T."/>
            <person name="Itoh T."/>
            <person name="Niimura Y."/>
            <person name="Fujii Y."/>
            <person name="Habara T."/>
            <person name="Sakai H."/>
            <person name="Sato Y."/>
            <person name="Wilson G."/>
            <person name="Kumar K."/>
            <person name="McCouch S."/>
            <person name="Juretic N."/>
            <person name="Hoen D."/>
            <person name="Wright S."/>
            <person name="Bruskiewich R."/>
            <person name="Bureau T."/>
            <person name="Miyao A."/>
            <person name="Hirochika H."/>
            <person name="Nishikawa T."/>
            <person name="Kadowaki K."/>
            <person name="Sugiura M."/>
            <person name="Burr B."/>
            <person name="Sasaki T."/>
        </authorList>
    </citation>
    <scope>NUCLEOTIDE SEQUENCE [LARGE SCALE GENOMIC DNA]</scope>
    <source>
        <strain evidence="3">cv. Nipponbare</strain>
    </source>
</reference>